<dbReference type="Proteomes" id="UP001597459">
    <property type="component" value="Unassembled WGS sequence"/>
</dbReference>
<comment type="caution">
    <text evidence="3">The sequence shown here is derived from an EMBL/GenBank/DDBJ whole genome shotgun (WGS) entry which is preliminary data.</text>
</comment>
<dbReference type="Pfam" id="PF13699">
    <property type="entry name" value="eCIS_core"/>
    <property type="match status" value="1"/>
</dbReference>
<dbReference type="EMBL" id="JBHULX010000048">
    <property type="protein sequence ID" value="MFD2593449.1"/>
    <property type="molecule type" value="Genomic_DNA"/>
</dbReference>
<dbReference type="Gene3D" id="2.30.30.40">
    <property type="entry name" value="SH3 Domains"/>
    <property type="match status" value="1"/>
</dbReference>
<sequence>MRFLKQHKKNKKGSNTPFIGPKIQPKLTIGTPGDAYEVEADQMADTIVNKSSEPAVVQKKEMPVEEETVQAKYTDCEEEAAIQRKEEEQEIQAKSDQPSQGTPGLESRLNKGMGGQKLENKTRSEMEAGFGADFSQVQIHTDNKAAQMNQEIGAQAFTHGNDIYFNTGNYNPETKKGKHLLAHELTHTLQQKGMVQQKVQRHMQDTYPWSGIIANTWSASLRGQPRHTDFIMNIPRGTKVEVKSNVGNWLYVSFMFNGERKTGYVSQELVDFDQVANDANQRISDFDSFNSYPEVRGATGWTFGDETQGVIPEQELSMATANSLPELGAMSLLNYNVVNLGGQILEKIRTDPDMLATQQEILQAVRQDERYGETAFYITGRELVGFGGNRWTSSNESWSSTGDDNPLLHRETWQVAGNELTWALRNATVRYWAEVSPDGAVRITYHLNDRLDLSPSEGRSEAYNNISEVTGFLYHTLAGGNLNLQTRAEWTETFSNE</sequence>
<feature type="region of interest" description="Disordered" evidence="1">
    <location>
        <begin position="81"/>
        <end position="116"/>
    </location>
</feature>
<proteinExistence type="predicted"/>
<organism evidence="3 4">
    <name type="scientific">Aquimarina hainanensis</name>
    <dbReference type="NCBI Taxonomy" id="1578017"/>
    <lineage>
        <taxon>Bacteria</taxon>
        <taxon>Pseudomonadati</taxon>
        <taxon>Bacteroidota</taxon>
        <taxon>Flavobacteriia</taxon>
        <taxon>Flavobacteriales</taxon>
        <taxon>Flavobacteriaceae</taxon>
        <taxon>Aquimarina</taxon>
    </lineage>
</organism>
<gene>
    <name evidence="3" type="ORF">ACFSTE_21610</name>
</gene>
<dbReference type="RefSeq" id="WP_378254134.1">
    <property type="nucleotide sequence ID" value="NZ_JBHSJV010000001.1"/>
</dbReference>
<reference evidence="4" key="1">
    <citation type="journal article" date="2019" name="Int. J. Syst. Evol. Microbiol.">
        <title>The Global Catalogue of Microorganisms (GCM) 10K type strain sequencing project: providing services to taxonomists for standard genome sequencing and annotation.</title>
        <authorList>
            <consortium name="The Broad Institute Genomics Platform"/>
            <consortium name="The Broad Institute Genome Sequencing Center for Infectious Disease"/>
            <person name="Wu L."/>
            <person name="Ma J."/>
        </authorList>
    </citation>
    <scope>NUCLEOTIDE SEQUENCE [LARGE SCALE GENOMIC DNA]</scope>
    <source>
        <strain evidence="4">KCTC 42423</strain>
    </source>
</reference>
<dbReference type="InterPro" id="IPR025295">
    <property type="entry name" value="eCIS_core_dom"/>
</dbReference>
<protein>
    <submittedName>
        <fullName evidence="3">DUF4157 domain-containing protein</fullName>
    </submittedName>
</protein>
<evidence type="ECO:0000313" key="3">
    <source>
        <dbReference type="EMBL" id="MFD2593449.1"/>
    </source>
</evidence>
<keyword evidence="4" id="KW-1185">Reference proteome</keyword>
<name>A0ABW5NEL0_9FLAO</name>
<evidence type="ECO:0000313" key="4">
    <source>
        <dbReference type="Proteomes" id="UP001597459"/>
    </source>
</evidence>
<evidence type="ECO:0000256" key="1">
    <source>
        <dbReference type="SAM" id="MobiDB-lite"/>
    </source>
</evidence>
<feature type="compositionally biased region" description="Basic residues" evidence="1">
    <location>
        <begin position="1"/>
        <end position="12"/>
    </location>
</feature>
<feature type="compositionally biased region" description="Basic and acidic residues" evidence="1">
    <location>
        <begin position="81"/>
        <end position="93"/>
    </location>
</feature>
<feature type="region of interest" description="Disordered" evidence="1">
    <location>
        <begin position="1"/>
        <end position="26"/>
    </location>
</feature>
<feature type="domain" description="eCIS core" evidence="2">
    <location>
        <begin position="118"/>
        <end position="193"/>
    </location>
</feature>
<accession>A0ABW5NEL0</accession>
<evidence type="ECO:0000259" key="2">
    <source>
        <dbReference type="Pfam" id="PF13699"/>
    </source>
</evidence>